<dbReference type="PROSITE" id="PS50923">
    <property type="entry name" value="SUSHI"/>
    <property type="match status" value="1"/>
</dbReference>
<feature type="chain" id="PRO_5036473356" evidence="4">
    <location>
        <begin position="18"/>
        <end position="634"/>
    </location>
</feature>
<feature type="compositionally biased region" description="Acidic residues" evidence="3">
    <location>
        <begin position="425"/>
        <end position="453"/>
    </location>
</feature>
<organism evidence="6 7">
    <name type="scientific">Nephila pilipes</name>
    <name type="common">Giant wood spider</name>
    <name type="synonym">Nephila maculata</name>
    <dbReference type="NCBI Taxonomy" id="299642"/>
    <lineage>
        <taxon>Eukaryota</taxon>
        <taxon>Metazoa</taxon>
        <taxon>Ecdysozoa</taxon>
        <taxon>Arthropoda</taxon>
        <taxon>Chelicerata</taxon>
        <taxon>Arachnida</taxon>
        <taxon>Araneae</taxon>
        <taxon>Araneomorphae</taxon>
        <taxon>Entelegynae</taxon>
        <taxon>Araneoidea</taxon>
        <taxon>Nephilidae</taxon>
        <taxon>Nephila</taxon>
    </lineage>
</organism>
<comment type="caution">
    <text evidence="6">The sequence shown here is derived from an EMBL/GenBank/DDBJ whole genome shotgun (WGS) entry which is preliminary data.</text>
</comment>
<feature type="compositionally biased region" description="Basic and acidic residues" evidence="3">
    <location>
        <begin position="365"/>
        <end position="399"/>
    </location>
</feature>
<feature type="signal peptide" evidence="4">
    <location>
        <begin position="1"/>
        <end position="17"/>
    </location>
</feature>
<evidence type="ECO:0000256" key="1">
    <source>
        <dbReference type="ARBA" id="ARBA00023157"/>
    </source>
</evidence>
<dbReference type="OrthoDB" id="6437844at2759"/>
<feature type="compositionally biased region" description="Basic and acidic residues" evidence="3">
    <location>
        <begin position="269"/>
        <end position="279"/>
    </location>
</feature>
<keyword evidence="1" id="KW-1015">Disulfide bond</keyword>
<evidence type="ECO:0000256" key="4">
    <source>
        <dbReference type="SAM" id="SignalP"/>
    </source>
</evidence>
<feature type="region of interest" description="Disordered" evidence="3">
    <location>
        <begin position="247"/>
        <end position="279"/>
    </location>
</feature>
<dbReference type="CDD" id="cd00033">
    <property type="entry name" value="CCP"/>
    <property type="match status" value="1"/>
</dbReference>
<keyword evidence="7" id="KW-1185">Reference proteome</keyword>
<proteinExistence type="predicted"/>
<evidence type="ECO:0000256" key="3">
    <source>
        <dbReference type="SAM" id="MobiDB-lite"/>
    </source>
</evidence>
<feature type="compositionally biased region" description="Basic and acidic residues" evidence="3">
    <location>
        <begin position="247"/>
        <end position="259"/>
    </location>
</feature>
<gene>
    <name evidence="6" type="primary">AVEN_259404_1</name>
    <name evidence="6" type="ORF">NPIL_500331</name>
</gene>
<dbReference type="Proteomes" id="UP000887013">
    <property type="component" value="Unassembled WGS sequence"/>
</dbReference>
<evidence type="ECO:0000313" key="7">
    <source>
        <dbReference type="Proteomes" id="UP000887013"/>
    </source>
</evidence>
<feature type="region of interest" description="Disordered" evidence="3">
    <location>
        <begin position="293"/>
        <end position="454"/>
    </location>
</feature>
<sequence length="634" mass="72888">MFYHFSVFLFITIAATAIEVASSKTDENKTQIVISNWNNVAPSKINSYVNAWKKHVEQLDNVQSNLPRTPSLSEDRSYIGTDRTTKTYCFNKGSERVCMQGNETRGNLNETEKQDYKRYNSLDQIYKYLNREKKNLGISKKRGEVFLGKRGEYTPPTTDVKYWQYKIPSKSENRKMKRRSIREFSNSKNLNVKHDAVVLKSILHISKGNAADVEAEYGTIVTGKENSKPYKTFSDDKATFGIEGERLNNTEDLNKERSSAKIAKNASGQRERQSDTKIDKIYKKLQFKSRQKRFADFEGKGQNKDKNDIEEDDDDEEDDDEEDDDEEDDDEEDDDEEEDDEEDDDEEDNDEEDDDDETDDNENEATDKNDGGKDKDKDDGSKGKDKDDGGKGKDKDDKGTVLNLKKSGNKSIRGGKHRGPKIIDVDDAYFGENETGEDSENYSDYSDVDDTGDYADKAMRSDRKYGRHGRYDYSDDDFGSYEDRLLQNRKSCKLPPPRNTSEILCKMSTKGASCLLFCIHGYTFPEGIVRKTRCDLIEGNWTKPFDECSPFVDCSLRLKTVGYMKCTTNKFNKGPECSIKCERYKDKLKVPKRTYKCDVKGKWTPKLPHCVKSENIETVPPPRKREHTKIIDYP</sequence>
<dbReference type="AlphaFoldDB" id="A0A8X6U1R6"/>
<keyword evidence="2" id="KW-0768">Sushi</keyword>
<dbReference type="InterPro" id="IPR000436">
    <property type="entry name" value="Sushi_SCR_CCP_dom"/>
</dbReference>
<evidence type="ECO:0000256" key="2">
    <source>
        <dbReference type="PROSITE-ProRule" id="PRU00302"/>
    </source>
</evidence>
<dbReference type="EMBL" id="BMAW01020712">
    <property type="protein sequence ID" value="GFT69527.1"/>
    <property type="molecule type" value="Genomic_DNA"/>
</dbReference>
<comment type="caution">
    <text evidence="2">Lacks conserved residue(s) required for the propagation of feature annotation.</text>
</comment>
<name>A0A8X6U1R6_NEPPI</name>
<feature type="compositionally biased region" description="Acidic residues" evidence="3">
    <location>
        <begin position="308"/>
        <end position="364"/>
    </location>
</feature>
<keyword evidence="4" id="KW-0732">Signal</keyword>
<protein>
    <submittedName>
        <fullName evidence="6">Sushi domain-containing protein</fullName>
    </submittedName>
</protein>
<evidence type="ECO:0000259" key="5">
    <source>
        <dbReference type="PROSITE" id="PS50923"/>
    </source>
</evidence>
<accession>A0A8X6U1R6</accession>
<reference evidence="6" key="1">
    <citation type="submission" date="2020-08" db="EMBL/GenBank/DDBJ databases">
        <title>Multicomponent nature underlies the extraordinary mechanical properties of spider dragline silk.</title>
        <authorList>
            <person name="Kono N."/>
            <person name="Nakamura H."/>
            <person name="Mori M."/>
            <person name="Yoshida Y."/>
            <person name="Ohtoshi R."/>
            <person name="Malay A.D."/>
            <person name="Moran D.A.P."/>
            <person name="Tomita M."/>
            <person name="Numata K."/>
            <person name="Arakawa K."/>
        </authorList>
    </citation>
    <scope>NUCLEOTIDE SEQUENCE</scope>
</reference>
<feature type="domain" description="Sushi" evidence="5">
    <location>
        <begin position="546"/>
        <end position="612"/>
    </location>
</feature>
<feature type="compositionally biased region" description="Basic and acidic residues" evidence="3">
    <location>
        <begin position="293"/>
        <end position="307"/>
    </location>
</feature>
<evidence type="ECO:0000313" key="6">
    <source>
        <dbReference type="EMBL" id="GFT69527.1"/>
    </source>
</evidence>